<evidence type="ECO:0000256" key="4">
    <source>
        <dbReference type="ARBA" id="ARBA00023163"/>
    </source>
</evidence>
<dbReference type="SUPFAM" id="SSF46785">
    <property type="entry name" value="Winged helix' DNA-binding domain"/>
    <property type="match status" value="1"/>
</dbReference>
<keyword evidence="7" id="KW-1185">Reference proteome</keyword>
<dbReference type="GO" id="GO:0006351">
    <property type="term" value="P:DNA-templated transcription"/>
    <property type="evidence" value="ECO:0007669"/>
    <property type="project" value="TreeGrafter"/>
</dbReference>
<dbReference type="InterPro" id="IPR036388">
    <property type="entry name" value="WH-like_DNA-bd_sf"/>
</dbReference>
<evidence type="ECO:0000256" key="3">
    <source>
        <dbReference type="ARBA" id="ARBA00023125"/>
    </source>
</evidence>
<dbReference type="Pfam" id="PF00126">
    <property type="entry name" value="HTH_1"/>
    <property type="match status" value="1"/>
</dbReference>
<dbReference type="PANTHER" id="PTHR30537">
    <property type="entry name" value="HTH-TYPE TRANSCRIPTIONAL REGULATOR"/>
    <property type="match status" value="1"/>
</dbReference>
<dbReference type="InterPro" id="IPR058163">
    <property type="entry name" value="LysR-type_TF_proteobact-type"/>
</dbReference>
<dbReference type="InterPro" id="IPR005119">
    <property type="entry name" value="LysR_subst-bd"/>
</dbReference>
<dbReference type="GO" id="GO:0003700">
    <property type="term" value="F:DNA-binding transcription factor activity"/>
    <property type="evidence" value="ECO:0007669"/>
    <property type="project" value="InterPro"/>
</dbReference>
<feature type="domain" description="HTH lysR-type" evidence="5">
    <location>
        <begin position="1"/>
        <end position="59"/>
    </location>
</feature>
<dbReference type="STRING" id="1122125.GCA_000423185_05667"/>
<accession>A0A211ZA95</accession>
<protein>
    <submittedName>
        <fullName evidence="6">LysR family transcriptional regulator</fullName>
    </submittedName>
</protein>
<dbReference type="AlphaFoldDB" id="A0A211ZA95"/>
<dbReference type="Gene3D" id="3.40.190.290">
    <property type="match status" value="1"/>
</dbReference>
<dbReference type="Gene3D" id="1.10.10.10">
    <property type="entry name" value="Winged helix-like DNA-binding domain superfamily/Winged helix DNA-binding domain"/>
    <property type="match status" value="1"/>
</dbReference>
<dbReference type="FunFam" id="1.10.10.10:FF:000001">
    <property type="entry name" value="LysR family transcriptional regulator"/>
    <property type="match status" value="1"/>
</dbReference>
<evidence type="ECO:0000256" key="2">
    <source>
        <dbReference type="ARBA" id="ARBA00023015"/>
    </source>
</evidence>
<dbReference type="GO" id="GO:0043565">
    <property type="term" value="F:sequence-specific DNA binding"/>
    <property type="evidence" value="ECO:0007669"/>
    <property type="project" value="TreeGrafter"/>
</dbReference>
<keyword evidence="3" id="KW-0238">DNA-binding</keyword>
<organism evidence="6 7">
    <name type="scientific">Inquilinus limosus</name>
    <dbReference type="NCBI Taxonomy" id="171674"/>
    <lineage>
        <taxon>Bacteria</taxon>
        <taxon>Pseudomonadati</taxon>
        <taxon>Pseudomonadota</taxon>
        <taxon>Alphaproteobacteria</taxon>
        <taxon>Rhodospirillales</taxon>
        <taxon>Rhodospirillaceae</taxon>
        <taxon>Inquilinus</taxon>
    </lineage>
</organism>
<dbReference type="OrthoDB" id="9812435at2"/>
<dbReference type="Pfam" id="PF03466">
    <property type="entry name" value="LysR_substrate"/>
    <property type="match status" value="1"/>
</dbReference>
<proteinExistence type="inferred from homology"/>
<dbReference type="CDD" id="cd08471">
    <property type="entry name" value="PBP2_CrgA_like_2"/>
    <property type="match status" value="1"/>
</dbReference>
<dbReference type="InterPro" id="IPR036390">
    <property type="entry name" value="WH_DNA-bd_sf"/>
</dbReference>
<dbReference type="PROSITE" id="PS50931">
    <property type="entry name" value="HTH_LYSR"/>
    <property type="match status" value="1"/>
</dbReference>
<dbReference type="EMBL" id="NHON01000098">
    <property type="protein sequence ID" value="OWJ62037.1"/>
    <property type="molecule type" value="Genomic_DNA"/>
</dbReference>
<dbReference type="SUPFAM" id="SSF53850">
    <property type="entry name" value="Periplasmic binding protein-like II"/>
    <property type="match status" value="1"/>
</dbReference>
<reference evidence="7" key="1">
    <citation type="submission" date="2017-05" db="EMBL/GenBank/DDBJ databases">
        <authorList>
            <person name="Macchi M."/>
            <person name="Festa S."/>
            <person name="Coppotelli B.M."/>
            <person name="Morelli I.S."/>
        </authorList>
    </citation>
    <scope>NUCLEOTIDE SEQUENCE [LARGE SCALE GENOMIC DNA]</scope>
    <source>
        <strain evidence="7">I</strain>
    </source>
</reference>
<keyword evidence="2" id="KW-0805">Transcription regulation</keyword>
<evidence type="ECO:0000313" key="6">
    <source>
        <dbReference type="EMBL" id="OWJ62037.1"/>
    </source>
</evidence>
<name>A0A211ZA95_9PROT</name>
<evidence type="ECO:0000313" key="7">
    <source>
        <dbReference type="Proteomes" id="UP000196655"/>
    </source>
</evidence>
<comment type="similarity">
    <text evidence="1">Belongs to the LysR transcriptional regulatory family.</text>
</comment>
<keyword evidence="4" id="KW-0804">Transcription</keyword>
<dbReference type="RefSeq" id="WP_088156159.1">
    <property type="nucleotide sequence ID" value="NZ_NHON01000098.1"/>
</dbReference>
<evidence type="ECO:0000256" key="1">
    <source>
        <dbReference type="ARBA" id="ARBA00009437"/>
    </source>
</evidence>
<dbReference type="PANTHER" id="PTHR30537:SF5">
    <property type="entry name" value="HTH-TYPE TRANSCRIPTIONAL ACTIVATOR TTDR-RELATED"/>
    <property type="match status" value="1"/>
</dbReference>
<sequence length="299" mass="32376">MDRLDSMRIFVAVAEAGGFAPAARRLALSPPAVTRAIAAVEERIGARLLHRTTRVVRLTEAGTRFLEDCRRILAEVEEAEAAAAGLHAEPRGPVAVTAPVLFGRLHVAPVLFRVAGRYPRLVVRSFFIDRIVHLAEEGYDVAVRIAELPDSGLSAVRVGTVRRIVCASPAYLAAHGTPRSPADLAEHEAIPFIRGPSTRDWMFHQGGRTETAEPRTRLIVNHADVAVAAAVAGHGLTRVLSYQAAAEIRAGLLQVVLQDYEPPPIPIQVVHQEGRRASARVRALVDMLAEGLRADPTLR</sequence>
<dbReference type="InterPro" id="IPR000847">
    <property type="entry name" value="LysR_HTH_N"/>
</dbReference>
<dbReference type="Proteomes" id="UP000196655">
    <property type="component" value="Unassembled WGS sequence"/>
</dbReference>
<gene>
    <name evidence="6" type="ORF">BWR60_30565</name>
</gene>
<evidence type="ECO:0000259" key="5">
    <source>
        <dbReference type="PROSITE" id="PS50931"/>
    </source>
</evidence>
<comment type="caution">
    <text evidence="6">The sequence shown here is derived from an EMBL/GenBank/DDBJ whole genome shotgun (WGS) entry which is preliminary data.</text>
</comment>